<accession>A0A5B7FXG2</accession>
<dbReference type="AlphaFoldDB" id="A0A5B7FXG2"/>
<dbReference type="InterPro" id="IPR036388">
    <property type="entry name" value="WH-like_DNA-bd_sf"/>
</dbReference>
<protein>
    <submittedName>
        <fullName evidence="3">Uncharacterized protein</fullName>
    </submittedName>
</protein>
<feature type="compositionally biased region" description="Basic and acidic residues" evidence="2">
    <location>
        <begin position="49"/>
        <end position="62"/>
    </location>
</feature>
<dbReference type="OrthoDB" id="6379886at2759"/>
<evidence type="ECO:0000256" key="2">
    <source>
        <dbReference type="SAM" id="MobiDB-lite"/>
    </source>
</evidence>
<dbReference type="GO" id="GO:0005634">
    <property type="term" value="C:nucleus"/>
    <property type="evidence" value="ECO:0007669"/>
    <property type="project" value="UniProtKB-SubCell"/>
</dbReference>
<evidence type="ECO:0000313" key="3">
    <source>
        <dbReference type="EMBL" id="MPC49588.1"/>
    </source>
</evidence>
<feature type="region of interest" description="Disordered" evidence="2">
    <location>
        <begin position="49"/>
        <end position="68"/>
    </location>
</feature>
<dbReference type="InterPro" id="IPR009057">
    <property type="entry name" value="Homeodomain-like_sf"/>
</dbReference>
<evidence type="ECO:0000256" key="1">
    <source>
        <dbReference type="ARBA" id="ARBA00004123"/>
    </source>
</evidence>
<name>A0A5B7FXG2_PORTR</name>
<dbReference type="SUPFAM" id="SSF46689">
    <property type="entry name" value="Homeodomain-like"/>
    <property type="match status" value="1"/>
</dbReference>
<dbReference type="Gene3D" id="1.10.10.10">
    <property type="entry name" value="Winged helix-like DNA-binding domain superfamily/Winged helix DNA-binding domain"/>
    <property type="match status" value="1"/>
</dbReference>
<comment type="subcellular location">
    <subcellularLocation>
        <location evidence="1">Nucleus</location>
    </subcellularLocation>
</comment>
<organism evidence="3 4">
    <name type="scientific">Portunus trituberculatus</name>
    <name type="common">Swimming crab</name>
    <name type="synonym">Neptunus trituberculatus</name>
    <dbReference type="NCBI Taxonomy" id="210409"/>
    <lineage>
        <taxon>Eukaryota</taxon>
        <taxon>Metazoa</taxon>
        <taxon>Ecdysozoa</taxon>
        <taxon>Arthropoda</taxon>
        <taxon>Crustacea</taxon>
        <taxon>Multicrustacea</taxon>
        <taxon>Malacostraca</taxon>
        <taxon>Eumalacostraca</taxon>
        <taxon>Eucarida</taxon>
        <taxon>Decapoda</taxon>
        <taxon>Pleocyemata</taxon>
        <taxon>Brachyura</taxon>
        <taxon>Eubrachyura</taxon>
        <taxon>Portunoidea</taxon>
        <taxon>Portunidae</taxon>
        <taxon>Portuninae</taxon>
        <taxon>Portunus</taxon>
    </lineage>
</organism>
<keyword evidence="4" id="KW-1185">Reference proteome</keyword>
<reference evidence="3 4" key="1">
    <citation type="submission" date="2019-05" db="EMBL/GenBank/DDBJ databases">
        <title>Another draft genome of Portunus trituberculatus and its Hox gene families provides insights of decapod evolution.</title>
        <authorList>
            <person name="Jeong J.-H."/>
            <person name="Song I."/>
            <person name="Kim S."/>
            <person name="Choi T."/>
            <person name="Kim D."/>
            <person name="Ryu S."/>
            <person name="Kim W."/>
        </authorList>
    </citation>
    <scope>NUCLEOTIDE SEQUENCE [LARGE SCALE GENOMIC DNA]</scope>
    <source>
        <tissue evidence="3">Muscle</tissue>
    </source>
</reference>
<proteinExistence type="predicted"/>
<comment type="caution">
    <text evidence="3">The sequence shown here is derived from an EMBL/GenBank/DDBJ whole genome shotgun (WGS) entry which is preliminary data.</text>
</comment>
<dbReference type="Proteomes" id="UP000324222">
    <property type="component" value="Unassembled WGS sequence"/>
</dbReference>
<dbReference type="EMBL" id="VSRR010008971">
    <property type="protein sequence ID" value="MPC49588.1"/>
    <property type="molecule type" value="Genomic_DNA"/>
</dbReference>
<sequence length="139" mass="16333">MGSKKDFTKDQVKVIVSLHKAERPMREIDRIVGVTRRCVQKWIRKFHMEGSDNTRTEKEPGRGRKTSSRTVNVVKRLVDGYPQITARELKEQNPQLLGQMSMRTVQRCLHDDRKFRRRRALSKSLTTPRQQELRVAFAT</sequence>
<gene>
    <name evidence="3" type="ORF">E2C01_043396</name>
</gene>
<evidence type="ECO:0000313" key="4">
    <source>
        <dbReference type="Proteomes" id="UP000324222"/>
    </source>
</evidence>